<proteinExistence type="predicted"/>
<organism evidence="2 3">
    <name type="scientific">Ilex paraguariensis</name>
    <name type="common">yerba mate</name>
    <dbReference type="NCBI Taxonomy" id="185542"/>
    <lineage>
        <taxon>Eukaryota</taxon>
        <taxon>Viridiplantae</taxon>
        <taxon>Streptophyta</taxon>
        <taxon>Embryophyta</taxon>
        <taxon>Tracheophyta</taxon>
        <taxon>Spermatophyta</taxon>
        <taxon>Magnoliopsida</taxon>
        <taxon>eudicotyledons</taxon>
        <taxon>Gunneridae</taxon>
        <taxon>Pentapetalae</taxon>
        <taxon>asterids</taxon>
        <taxon>campanulids</taxon>
        <taxon>Aquifoliales</taxon>
        <taxon>Aquifoliaceae</taxon>
        <taxon>Ilex</taxon>
    </lineage>
</organism>
<sequence length="99" mass="10710">MALYTRSDSVPDTALIEELLNGDEGNVITNSFDNPFPNNAAMPTSTTSNKTSGKMASPSKCCITCLMLGLDTRLLCEQSKPNFKTNFIFFSPKSPPNLG</sequence>
<comment type="caution">
    <text evidence="2">The sequence shown here is derived from an EMBL/GenBank/DDBJ whole genome shotgun (WGS) entry which is preliminary data.</text>
</comment>
<gene>
    <name evidence="2" type="ORF">ILEXP_LOCUS27185</name>
</gene>
<dbReference type="Proteomes" id="UP001642360">
    <property type="component" value="Unassembled WGS sequence"/>
</dbReference>
<feature type="region of interest" description="Disordered" evidence="1">
    <location>
        <begin position="31"/>
        <end position="56"/>
    </location>
</feature>
<dbReference type="AlphaFoldDB" id="A0ABC8SMX7"/>
<protein>
    <submittedName>
        <fullName evidence="2">Uncharacterized protein</fullName>
    </submittedName>
</protein>
<evidence type="ECO:0000313" key="2">
    <source>
        <dbReference type="EMBL" id="CAK9158541.1"/>
    </source>
</evidence>
<evidence type="ECO:0000256" key="1">
    <source>
        <dbReference type="SAM" id="MobiDB-lite"/>
    </source>
</evidence>
<evidence type="ECO:0000313" key="3">
    <source>
        <dbReference type="Proteomes" id="UP001642360"/>
    </source>
</evidence>
<keyword evidence="3" id="KW-1185">Reference proteome</keyword>
<name>A0ABC8SMX7_9AQUA</name>
<accession>A0ABC8SMX7</accession>
<dbReference type="EMBL" id="CAUOFW020003192">
    <property type="protein sequence ID" value="CAK9158541.1"/>
    <property type="molecule type" value="Genomic_DNA"/>
</dbReference>
<reference evidence="2 3" key="1">
    <citation type="submission" date="2024-02" db="EMBL/GenBank/DDBJ databases">
        <authorList>
            <person name="Vignale AGUSTIN F."/>
            <person name="Sosa J E."/>
            <person name="Modenutti C."/>
        </authorList>
    </citation>
    <scope>NUCLEOTIDE SEQUENCE [LARGE SCALE GENOMIC DNA]</scope>
</reference>
<feature type="compositionally biased region" description="Polar residues" evidence="1">
    <location>
        <begin position="31"/>
        <end position="54"/>
    </location>
</feature>